<keyword evidence="2" id="KW-0813">Transport</keyword>
<dbReference type="GO" id="GO:0055085">
    <property type="term" value="P:transmembrane transport"/>
    <property type="evidence" value="ECO:0007669"/>
    <property type="project" value="UniProtKB-ARBA"/>
</dbReference>
<dbReference type="Pfam" id="PF00005">
    <property type="entry name" value="ABC_tran"/>
    <property type="match status" value="2"/>
</dbReference>
<dbReference type="SMART" id="SM00382">
    <property type="entry name" value="AAA"/>
    <property type="match status" value="2"/>
</dbReference>
<name>A0A2S1SYJ9_9ACTN</name>
<keyword evidence="3" id="KW-0547">Nucleotide-binding</keyword>
<dbReference type="SUPFAM" id="SSF52540">
    <property type="entry name" value="P-loop containing nucleoside triphosphate hydrolases"/>
    <property type="match status" value="2"/>
</dbReference>
<reference evidence="6 7" key="1">
    <citation type="submission" date="2018-05" db="EMBL/GenBank/DDBJ databases">
        <title>Complete genome sequence of sponge-derived Streptomyces sp. HNM0039.</title>
        <authorList>
            <person name="Huang X."/>
            <person name="Zhou S."/>
        </authorList>
    </citation>
    <scope>NUCLEOTIDE SEQUENCE [LARGE SCALE GENOMIC DNA]</scope>
    <source>
        <strain evidence="6 7">HNM0039</strain>
    </source>
</reference>
<evidence type="ECO:0000259" key="5">
    <source>
        <dbReference type="PROSITE" id="PS50893"/>
    </source>
</evidence>
<dbReference type="PANTHER" id="PTHR43776">
    <property type="entry name" value="TRANSPORT ATP-BINDING PROTEIN"/>
    <property type="match status" value="1"/>
</dbReference>
<dbReference type="InterPro" id="IPR003593">
    <property type="entry name" value="AAA+_ATPase"/>
</dbReference>
<dbReference type="PANTHER" id="PTHR43776:SF7">
    <property type="entry name" value="D,D-DIPEPTIDE TRANSPORT ATP-BINDING PROTEIN DDPF-RELATED"/>
    <property type="match status" value="1"/>
</dbReference>
<dbReference type="GO" id="GO:0005524">
    <property type="term" value="F:ATP binding"/>
    <property type="evidence" value="ECO:0007669"/>
    <property type="project" value="UniProtKB-KW"/>
</dbReference>
<keyword evidence="4 6" id="KW-0067">ATP-binding</keyword>
<dbReference type="InterPro" id="IPR017871">
    <property type="entry name" value="ABC_transporter-like_CS"/>
</dbReference>
<evidence type="ECO:0000256" key="2">
    <source>
        <dbReference type="ARBA" id="ARBA00022448"/>
    </source>
</evidence>
<protein>
    <submittedName>
        <fullName evidence="6">ABC transporter ATP-binding protein</fullName>
    </submittedName>
</protein>
<dbReference type="CDD" id="cd03257">
    <property type="entry name" value="ABC_NikE_OppD_transporters"/>
    <property type="match status" value="1"/>
</dbReference>
<dbReference type="Gene3D" id="3.40.50.300">
    <property type="entry name" value="P-loop containing nucleotide triphosphate hydrolases"/>
    <property type="match status" value="2"/>
</dbReference>
<gene>
    <name evidence="6" type="ORF">DDW44_23805</name>
</gene>
<accession>A0A2S1SYJ9</accession>
<dbReference type="InterPro" id="IPR050319">
    <property type="entry name" value="ABC_transp_ATP-bind"/>
</dbReference>
<evidence type="ECO:0000256" key="4">
    <source>
        <dbReference type="ARBA" id="ARBA00022840"/>
    </source>
</evidence>
<evidence type="ECO:0000313" key="7">
    <source>
        <dbReference type="Proteomes" id="UP000244900"/>
    </source>
</evidence>
<evidence type="ECO:0000256" key="1">
    <source>
        <dbReference type="ARBA" id="ARBA00005417"/>
    </source>
</evidence>
<proteinExistence type="inferred from homology"/>
<comment type="similarity">
    <text evidence="1">Belongs to the ABC transporter superfamily.</text>
</comment>
<dbReference type="GO" id="GO:0016887">
    <property type="term" value="F:ATP hydrolysis activity"/>
    <property type="evidence" value="ECO:0007669"/>
    <property type="project" value="InterPro"/>
</dbReference>
<evidence type="ECO:0000313" key="6">
    <source>
        <dbReference type="EMBL" id="AWI31461.1"/>
    </source>
</evidence>
<feature type="domain" description="ABC transporter" evidence="5">
    <location>
        <begin position="20"/>
        <end position="260"/>
    </location>
</feature>
<dbReference type="InterPro" id="IPR003439">
    <property type="entry name" value="ABC_transporter-like_ATP-bd"/>
</dbReference>
<dbReference type="AlphaFoldDB" id="A0A2S1SYJ9"/>
<dbReference type="KEGG" id="stir:DDW44_23805"/>
<feature type="domain" description="ABC transporter" evidence="5">
    <location>
        <begin position="261"/>
        <end position="504"/>
    </location>
</feature>
<organism evidence="6 7">
    <name type="scientific">Streptomyces tirandamycinicus</name>
    <dbReference type="NCBI Taxonomy" id="2174846"/>
    <lineage>
        <taxon>Bacteria</taxon>
        <taxon>Bacillati</taxon>
        <taxon>Actinomycetota</taxon>
        <taxon>Actinomycetes</taxon>
        <taxon>Kitasatosporales</taxon>
        <taxon>Streptomycetaceae</taxon>
        <taxon>Streptomyces</taxon>
    </lineage>
</organism>
<dbReference type="PROSITE" id="PS00211">
    <property type="entry name" value="ABC_TRANSPORTER_1"/>
    <property type="match status" value="2"/>
</dbReference>
<evidence type="ECO:0000256" key="3">
    <source>
        <dbReference type="ARBA" id="ARBA00022741"/>
    </source>
</evidence>
<dbReference type="PROSITE" id="PS50893">
    <property type="entry name" value="ABC_TRANSPORTER_2"/>
    <property type="match status" value="2"/>
</dbReference>
<sequence>MNHMPRWYTDQQLPADGTVVHVDGLTVAGPDGTLLLENGGLELRAGRVVALTGPSGAGKTTLLRAVAGVLPSGARRIGGTVDVLGHDPFALPDDKLRGLRRHRLAYVGQDPGSGLNPRLKVRRLIAEVAANRSPEALTALLGEVRLPTDGDLADRRPGSLSGGQQRRVALARALARHPAVLLLDEPTAGLDPHLRDEIGELLRHLAERHHIAIALSCHDADLVTRLADDVVKLRPRTGTVPRYVPSPAPARPDISAQPPRLTVTGLTAAFTHRGRRIPALHGIDFDLAAGGSLGVVGASGSGKTTLMRTVVGLHRATSGTVTLNGTALHATAGRRTREQRRRVQLIPQNPLGTLNPGRTVGSAIRRPLALHDRAPRALRDERVLELLDQVGLPADFATRYPHELSGGQRQRASIARAVAAGPDVLVCDEVTSALDAESAEAVMNLLDDLRVRRDLALVLISHDLRLVADRTDTLLVLSEGRAAEHGPTSRLFSHPTHPATAALLGATVPAD</sequence>
<keyword evidence="7" id="KW-1185">Reference proteome</keyword>
<dbReference type="InterPro" id="IPR027417">
    <property type="entry name" value="P-loop_NTPase"/>
</dbReference>
<dbReference type="OrthoDB" id="2986442at2"/>
<dbReference type="Proteomes" id="UP000244900">
    <property type="component" value="Chromosome"/>
</dbReference>
<dbReference type="EMBL" id="CP029188">
    <property type="protein sequence ID" value="AWI31461.1"/>
    <property type="molecule type" value="Genomic_DNA"/>
</dbReference>